<dbReference type="Proteomes" id="UP000414233">
    <property type="component" value="Unassembled WGS sequence"/>
</dbReference>
<dbReference type="SUPFAM" id="SSF58104">
    <property type="entry name" value="Methyl-accepting chemotaxis protein (MCP) signaling domain"/>
    <property type="match status" value="1"/>
</dbReference>
<evidence type="ECO:0000256" key="11">
    <source>
        <dbReference type="SAM" id="Phobius"/>
    </source>
</evidence>
<dbReference type="PANTHER" id="PTHR43531">
    <property type="entry name" value="PROTEIN ICFG"/>
    <property type="match status" value="1"/>
</dbReference>
<keyword evidence="14" id="KW-1185">Reference proteome</keyword>
<dbReference type="FunFam" id="1.10.287.950:FF:000001">
    <property type="entry name" value="Methyl-accepting chemotaxis sensory transducer"/>
    <property type="match status" value="1"/>
</dbReference>
<sequence length="507" mass="53740">MGLLLVISALLVAVGAFGIYTANEGLRSVYENRTVAIQSLSTLDNRLQEQSAVLTEASLDPANSNPKVAIAQNLQRKREIDNVWKQFRARPLTPSEVTLAGQYERLYAELRDTAFKPLEKALDFGDPVTAGAIVYNNVHVMLPKVKAALQDLKNLEVSLANAEYHLSAERARMLSAILLFTSAAGLLGATVFGVIVARNLYAQLGGEPRYAATLLRKLASGQLAINVNVSARDKGSLLLDLRHMRDALAETVGNIRTASQSVAIAADEIASGNNDLSQRTETQAGNLERTSHRIKELTVTVSKNAADALSATKLALDAVAATANGGQAVSSAVTSMRAVSEASSRMSSIVATIQSIAFQTNILALNAAVESARAGHHGRGFAVVAGEVRTLAQRSADAASEVKVLIQETLQRVQLGAEQVERAGATMSDIQTSVHQVSTLVDEIAHACREQSEGLQGISLAAQDMEHTTQQNAALVEQAAAAASSLREQSGILESAVGRFTVSANTR</sequence>
<organism evidence="13 14">
    <name type="scientific">Pandoraea terrae</name>
    <dbReference type="NCBI Taxonomy" id="1537710"/>
    <lineage>
        <taxon>Bacteria</taxon>
        <taxon>Pseudomonadati</taxon>
        <taxon>Pseudomonadota</taxon>
        <taxon>Betaproteobacteria</taxon>
        <taxon>Burkholderiales</taxon>
        <taxon>Burkholderiaceae</taxon>
        <taxon>Pandoraea</taxon>
    </lineage>
</organism>
<reference evidence="13 14" key="1">
    <citation type="submission" date="2019-08" db="EMBL/GenBank/DDBJ databases">
        <authorList>
            <person name="Peeters C."/>
        </authorList>
    </citation>
    <scope>NUCLEOTIDE SEQUENCE [LARGE SCALE GENOMIC DNA]</scope>
    <source>
        <strain evidence="13 14">LMG 30175</strain>
    </source>
</reference>
<evidence type="ECO:0000256" key="9">
    <source>
        <dbReference type="ARBA" id="ARBA00029447"/>
    </source>
</evidence>
<dbReference type="Gene3D" id="1.10.287.950">
    <property type="entry name" value="Methyl-accepting chemotaxis protein"/>
    <property type="match status" value="1"/>
</dbReference>
<evidence type="ECO:0000256" key="2">
    <source>
        <dbReference type="ARBA" id="ARBA00022475"/>
    </source>
</evidence>
<evidence type="ECO:0000256" key="8">
    <source>
        <dbReference type="ARBA" id="ARBA00023224"/>
    </source>
</evidence>
<evidence type="ECO:0000256" key="3">
    <source>
        <dbReference type="ARBA" id="ARBA00022481"/>
    </source>
</evidence>
<feature type="domain" description="Methyl-accepting transducer" evidence="12">
    <location>
        <begin position="258"/>
        <end position="487"/>
    </location>
</feature>
<dbReference type="AlphaFoldDB" id="A0A5E4WY79"/>
<gene>
    <name evidence="13" type="ORF">PTE30175_03472</name>
</gene>
<comment type="subcellular location">
    <subcellularLocation>
        <location evidence="1">Cell inner membrane</location>
        <topology evidence="1">Multi-pass membrane protein</topology>
    </subcellularLocation>
</comment>
<evidence type="ECO:0000313" key="13">
    <source>
        <dbReference type="EMBL" id="VVE29373.1"/>
    </source>
</evidence>
<dbReference type="GO" id="GO:0005886">
    <property type="term" value="C:plasma membrane"/>
    <property type="evidence" value="ECO:0007669"/>
    <property type="project" value="UniProtKB-SubCell"/>
</dbReference>
<dbReference type="InterPro" id="IPR004089">
    <property type="entry name" value="MCPsignal_dom"/>
</dbReference>
<dbReference type="Pfam" id="PF02203">
    <property type="entry name" value="TarH"/>
    <property type="match status" value="1"/>
</dbReference>
<dbReference type="EMBL" id="CABPRZ010000015">
    <property type="protein sequence ID" value="VVE29373.1"/>
    <property type="molecule type" value="Genomic_DNA"/>
</dbReference>
<dbReference type="GO" id="GO:0007165">
    <property type="term" value="P:signal transduction"/>
    <property type="evidence" value="ECO:0007669"/>
    <property type="project" value="UniProtKB-KW"/>
</dbReference>
<comment type="similarity">
    <text evidence="9">Belongs to the methyl-accepting chemotaxis (MCP) protein family.</text>
</comment>
<dbReference type="Pfam" id="PF00015">
    <property type="entry name" value="MCPsignal"/>
    <property type="match status" value="1"/>
</dbReference>
<dbReference type="InterPro" id="IPR004090">
    <property type="entry name" value="Chemotax_Me-accpt_rcpt"/>
</dbReference>
<protein>
    <submittedName>
        <fullName evidence="13">Chemotaxis protein</fullName>
    </submittedName>
</protein>
<dbReference type="InterPro" id="IPR051310">
    <property type="entry name" value="MCP_chemotaxis"/>
</dbReference>
<evidence type="ECO:0000256" key="5">
    <source>
        <dbReference type="ARBA" id="ARBA00022692"/>
    </source>
</evidence>
<evidence type="ECO:0000256" key="7">
    <source>
        <dbReference type="ARBA" id="ARBA00023136"/>
    </source>
</evidence>
<dbReference type="SMART" id="SM00283">
    <property type="entry name" value="MA"/>
    <property type="match status" value="1"/>
</dbReference>
<dbReference type="GO" id="GO:0004888">
    <property type="term" value="F:transmembrane signaling receptor activity"/>
    <property type="evidence" value="ECO:0007669"/>
    <property type="project" value="InterPro"/>
</dbReference>
<keyword evidence="6 11" id="KW-1133">Transmembrane helix</keyword>
<dbReference type="PANTHER" id="PTHR43531:SF14">
    <property type="entry name" value="METHYL-ACCEPTING CHEMOTAXIS PROTEIN I-RELATED"/>
    <property type="match status" value="1"/>
</dbReference>
<keyword evidence="8 10" id="KW-0807">Transducer</keyword>
<dbReference type="PROSITE" id="PS50111">
    <property type="entry name" value="CHEMOTAXIS_TRANSDUC_2"/>
    <property type="match status" value="1"/>
</dbReference>
<proteinExistence type="inferred from homology"/>
<feature type="transmembrane region" description="Helical" evidence="11">
    <location>
        <begin position="173"/>
        <end position="197"/>
    </location>
</feature>
<evidence type="ECO:0000256" key="1">
    <source>
        <dbReference type="ARBA" id="ARBA00004429"/>
    </source>
</evidence>
<dbReference type="PRINTS" id="PR00260">
    <property type="entry name" value="CHEMTRNSDUCR"/>
</dbReference>
<evidence type="ECO:0000256" key="6">
    <source>
        <dbReference type="ARBA" id="ARBA00022989"/>
    </source>
</evidence>
<keyword evidence="4" id="KW-0997">Cell inner membrane</keyword>
<dbReference type="GO" id="GO:0006935">
    <property type="term" value="P:chemotaxis"/>
    <property type="evidence" value="ECO:0007669"/>
    <property type="project" value="InterPro"/>
</dbReference>
<name>A0A5E4WY79_9BURK</name>
<evidence type="ECO:0000259" key="12">
    <source>
        <dbReference type="PROSITE" id="PS50111"/>
    </source>
</evidence>
<keyword evidence="2" id="KW-1003">Cell membrane</keyword>
<dbReference type="InterPro" id="IPR003122">
    <property type="entry name" value="Tar_rcpt_lig-bd"/>
</dbReference>
<keyword evidence="3" id="KW-0488">Methylation</keyword>
<keyword evidence="5 11" id="KW-0812">Transmembrane</keyword>
<evidence type="ECO:0000256" key="10">
    <source>
        <dbReference type="PROSITE-ProRule" id="PRU00284"/>
    </source>
</evidence>
<evidence type="ECO:0000256" key="4">
    <source>
        <dbReference type="ARBA" id="ARBA00022519"/>
    </source>
</evidence>
<keyword evidence="7 11" id="KW-0472">Membrane</keyword>
<accession>A0A5E4WY79</accession>
<evidence type="ECO:0000313" key="14">
    <source>
        <dbReference type="Proteomes" id="UP000414233"/>
    </source>
</evidence>